<dbReference type="NCBIfam" id="NF007033">
    <property type="entry name" value="PRK09496.1-5"/>
    <property type="match status" value="1"/>
</dbReference>
<feature type="domain" description="RCK C-terminal" evidence="8">
    <location>
        <begin position="140"/>
        <end position="224"/>
    </location>
</feature>
<evidence type="ECO:0000259" key="7">
    <source>
        <dbReference type="PROSITE" id="PS51201"/>
    </source>
</evidence>
<evidence type="ECO:0000256" key="4">
    <source>
        <dbReference type="ARBA" id="ARBA00022958"/>
    </source>
</evidence>
<evidence type="ECO:0000256" key="1">
    <source>
        <dbReference type="ARBA" id="ARBA00017378"/>
    </source>
</evidence>
<dbReference type="SUPFAM" id="SSF116726">
    <property type="entry name" value="TrkA C-terminal domain-like"/>
    <property type="match status" value="2"/>
</dbReference>
<dbReference type="InterPro" id="IPR006037">
    <property type="entry name" value="RCK_C"/>
</dbReference>
<dbReference type="SUPFAM" id="SSF51735">
    <property type="entry name" value="NAD(P)-binding Rossmann-fold domains"/>
    <property type="match status" value="2"/>
</dbReference>
<reference evidence="9 10" key="1">
    <citation type="submission" date="2021-10" db="EMBL/GenBank/DDBJ databases">
        <title>Anaerobic single-cell dispensing facilitates the cultivation of human gut bacteria.</title>
        <authorList>
            <person name="Afrizal A."/>
        </authorList>
    </citation>
    <scope>NUCLEOTIDE SEQUENCE [LARGE SCALE GENOMIC DNA]</scope>
    <source>
        <strain evidence="9 10">CLA-AA-H270</strain>
    </source>
</reference>
<dbReference type="Proteomes" id="UP001298753">
    <property type="component" value="Unassembled WGS sequence"/>
</dbReference>
<dbReference type="AlphaFoldDB" id="A0AAW4VSS9"/>
<dbReference type="PRINTS" id="PR00335">
    <property type="entry name" value="KUPTAKETRKA"/>
</dbReference>
<keyword evidence="10" id="KW-1185">Reference proteome</keyword>
<dbReference type="InterPro" id="IPR003148">
    <property type="entry name" value="RCK_N"/>
</dbReference>
<dbReference type="InterPro" id="IPR036721">
    <property type="entry name" value="RCK_C_sf"/>
</dbReference>
<name>A0AAW4VSS9_9FIRM</name>
<dbReference type="PANTHER" id="PTHR43833:SF5">
    <property type="entry name" value="TRK SYSTEM POTASSIUM UPTAKE PROTEIN TRKA"/>
    <property type="match status" value="1"/>
</dbReference>
<dbReference type="GO" id="GO:0015079">
    <property type="term" value="F:potassium ion transmembrane transporter activity"/>
    <property type="evidence" value="ECO:0007669"/>
    <property type="project" value="InterPro"/>
</dbReference>
<dbReference type="PROSITE" id="PS51201">
    <property type="entry name" value="RCK_N"/>
    <property type="match status" value="2"/>
</dbReference>
<dbReference type="EMBL" id="JAJEPX010000003">
    <property type="protein sequence ID" value="MCC2175974.1"/>
    <property type="molecule type" value="Genomic_DNA"/>
</dbReference>
<dbReference type="InterPro" id="IPR006036">
    <property type="entry name" value="K_uptake_TrkA"/>
</dbReference>
<keyword evidence="5" id="KW-0520">NAD</keyword>
<dbReference type="Pfam" id="PF02080">
    <property type="entry name" value="TrkA_C"/>
    <property type="match status" value="2"/>
</dbReference>
<sequence length="456" mass="50249">MRIIIVGCGKVGSELAGQLSAAGHDLTLVDLSERRLDELSNTYDLATVKGSGTSYHVLREAGVQDTDLLIAVTTHDEINLLSCLIARKASGCHAIARVRDPEYVSDLGFIRDELGISMVINPELSTARVVSRLIRFPSAIRVSTFARGRIELLDLKIPHESRLDGMAVCEVNPLLRTDVLLCMVRRDGQTYIPKGDFILRENDNITVIIPPHEQSEFFEKVGLPVKRISSAMLVGGGKISYFLAKILLNSGISVKIIENKLERCEALSEMLPHATIIYGDGTDRNLLDEEGLATCEAFAALTGMDEENILLALHAGRHSRAKLFTKVNRVNFEEVIASMPIGKVIRPKQTTAELISQYTRAMQNSMGSNVETLHQLDGAEALEFRVAAHHLTGVPLQYMPIRPDVLLCCINRRGKRIIPRGHDVLHEGDTVIVVSTFEGMNDLQDIFLPTAGGREK</sequence>
<gene>
    <name evidence="9" type="primary">trkA</name>
    <name evidence="9" type="ORF">LKD22_02305</name>
</gene>
<evidence type="ECO:0000256" key="3">
    <source>
        <dbReference type="ARBA" id="ARBA00022538"/>
    </source>
</evidence>
<protein>
    <recommendedName>
        <fullName evidence="1">Trk system potassium uptake protein TrkA</fullName>
    </recommendedName>
</protein>
<dbReference type="Gene3D" id="3.30.70.1450">
    <property type="entry name" value="Regulator of K+ conductance, C-terminal domain"/>
    <property type="match status" value="2"/>
</dbReference>
<keyword evidence="2" id="KW-0813">Transport</keyword>
<keyword evidence="6" id="KW-0406">Ion transport</keyword>
<comment type="caution">
    <text evidence="9">The sequence shown here is derived from an EMBL/GenBank/DDBJ whole genome shotgun (WGS) entry which is preliminary data.</text>
</comment>
<organism evidence="9 10">
    <name type="scientific">Agathobaculum butyriciproducens</name>
    <dbReference type="NCBI Taxonomy" id="1628085"/>
    <lineage>
        <taxon>Bacteria</taxon>
        <taxon>Bacillati</taxon>
        <taxon>Bacillota</taxon>
        <taxon>Clostridia</taxon>
        <taxon>Eubacteriales</taxon>
        <taxon>Butyricicoccaceae</taxon>
        <taxon>Agathobaculum</taxon>
    </lineage>
</organism>
<dbReference type="NCBIfam" id="NF007039">
    <property type="entry name" value="PRK09496.3-2"/>
    <property type="match status" value="1"/>
</dbReference>
<dbReference type="GO" id="GO:0005886">
    <property type="term" value="C:plasma membrane"/>
    <property type="evidence" value="ECO:0007669"/>
    <property type="project" value="InterPro"/>
</dbReference>
<dbReference type="GeneID" id="98661329"/>
<dbReference type="RefSeq" id="WP_227600116.1">
    <property type="nucleotide sequence ID" value="NZ_JAJEPX010000003.1"/>
</dbReference>
<keyword evidence="4" id="KW-0630">Potassium</keyword>
<dbReference type="InterPro" id="IPR036291">
    <property type="entry name" value="NAD(P)-bd_dom_sf"/>
</dbReference>
<evidence type="ECO:0000256" key="2">
    <source>
        <dbReference type="ARBA" id="ARBA00022448"/>
    </source>
</evidence>
<evidence type="ECO:0000256" key="6">
    <source>
        <dbReference type="ARBA" id="ARBA00023065"/>
    </source>
</evidence>
<evidence type="ECO:0000313" key="10">
    <source>
        <dbReference type="Proteomes" id="UP001298753"/>
    </source>
</evidence>
<proteinExistence type="predicted"/>
<dbReference type="PROSITE" id="PS51202">
    <property type="entry name" value="RCK_C"/>
    <property type="match status" value="2"/>
</dbReference>
<evidence type="ECO:0000259" key="8">
    <source>
        <dbReference type="PROSITE" id="PS51202"/>
    </source>
</evidence>
<dbReference type="PANTHER" id="PTHR43833">
    <property type="entry name" value="POTASSIUM CHANNEL PROTEIN 2-RELATED-RELATED"/>
    <property type="match status" value="1"/>
</dbReference>
<dbReference type="Pfam" id="PF02254">
    <property type="entry name" value="TrkA_N"/>
    <property type="match status" value="2"/>
</dbReference>
<dbReference type="Gene3D" id="3.40.50.720">
    <property type="entry name" value="NAD(P)-binding Rossmann-like Domain"/>
    <property type="match status" value="2"/>
</dbReference>
<accession>A0AAW4VSS9</accession>
<dbReference type="InterPro" id="IPR050721">
    <property type="entry name" value="Trk_Ktr_HKT_K-transport"/>
</dbReference>
<feature type="domain" description="RCK N-terminal" evidence="7">
    <location>
        <begin position="1"/>
        <end position="120"/>
    </location>
</feature>
<evidence type="ECO:0000256" key="5">
    <source>
        <dbReference type="ARBA" id="ARBA00023027"/>
    </source>
</evidence>
<keyword evidence="3" id="KW-0633">Potassium transport</keyword>
<evidence type="ECO:0000313" key="9">
    <source>
        <dbReference type="EMBL" id="MCC2175974.1"/>
    </source>
</evidence>
<feature type="domain" description="RCK N-terminal" evidence="7">
    <location>
        <begin position="228"/>
        <end position="345"/>
    </location>
</feature>
<feature type="domain" description="RCK C-terminal" evidence="8">
    <location>
        <begin position="368"/>
        <end position="449"/>
    </location>
</feature>